<name>Q6KIK7_MYCM1</name>
<dbReference type="AlphaFoldDB" id="Q6KIK7"/>
<proteinExistence type="predicted"/>
<dbReference type="InterPro" id="IPR005247">
    <property type="entry name" value="YbhB_YbcL/LppC-like"/>
</dbReference>
<evidence type="ECO:0000313" key="1">
    <source>
        <dbReference type="EMBL" id="AAT27569.1"/>
    </source>
</evidence>
<keyword evidence="2" id="KW-1185">Reference proteome</keyword>
<protein>
    <submittedName>
        <fullName evidence="1">Putative phospholipid binding protein</fullName>
    </submittedName>
</protein>
<dbReference type="HOGENOM" id="CLU_083918_4_2_14"/>
<dbReference type="OrthoDB" id="9797506at2"/>
<evidence type="ECO:0000313" key="2">
    <source>
        <dbReference type="Proteomes" id="UP000009072"/>
    </source>
</evidence>
<dbReference type="InterPro" id="IPR008914">
    <property type="entry name" value="PEBP"/>
</dbReference>
<dbReference type="KEGG" id="mmo:MMOB0830"/>
<accession>Q6KIK7</accession>
<dbReference type="eggNOG" id="COG1881">
    <property type="taxonomic scope" value="Bacteria"/>
</dbReference>
<dbReference type="Proteomes" id="UP000009072">
    <property type="component" value="Chromosome"/>
</dbReference>
<organism evidence="1 2">
    <name type="scientific">Mycoplasma mobile (strain ATCC 43663 / 163K / NCTC 11711)</name>
    <name type="common">Mesomycoplasma mobile</name>
    <dbReference type="NCBI Taxonomy" id="267748"/>
    <lineage>
        <taxon>Bacteria</taxon>
        <taxon>Bacillati</taxon>
        <taxon>Mycoplasmatota</taxon>
        <taxon>Mycoplasmoidales</taxon>
        <taxon>Metamycoplasmataceae</taxon>
        <taxon>Mesomycoplasma</taxon>
    </lineage>
</organism>
<dbReference type="STRING" id="267748.MMOB0830"/>
<dbReference type="NCBIfam" id="TIGR00481">
    <property type="entry name" value="YbhB/YbcL family Raf kinase inhibitor-like protein"/>
    <property type="match status" value="1"/>
</dbReference>
<sequence length="172" mass="19274">MKIKSNNVKNSILHPDFGGYGNKMDKNQAPSHSLHLEWEEVSGAKSYALEMIDYEASGVVGFPFIHWVVANIKTNSLEEGASLKNQSILQGVNSRTPKGIVPEAFRAPTIELASQYFGPYPPDQSHDYVIRIYALNVEKLNLAKNFNLADLHRAIKGHVIDKGKFVFTYLKK</sequence>
<dbReference type="CDD" id="cd00865">
    <property type="entry name" value="PEBP_bact_arch"/>
    <property type="match status" value="1"/>
</dbReference>
<dbReference type="InterPro" id="IPR036610">
    <property type="entry name" value="PEBP-like_sf"/>
</dbReference>
<reference evidence="1 2" key="1">
    <citation type="journal article" date="2004" name="Genome Res.">
        <title>The complete genome and proteome of Mycoplasma mobile.</title>
        <authorList>
            <person name="Jaffe J.D."/>
            <person name="Stange-Thomann N."/>
            <person name="Smith C."/>
            <person name="DeCaprio D."/>
            <person name="Fisher S."/>
            <person name="Butler J."/>
            <person name="Calvo S."/>
            <person name="Elkins T."/>
            <person name="FitzGerald M.G."/>
            <person name="Hafez N."/>
            <person name="Kodira C.D."/>
            <person name="Major J."/>
            <person name="Wang S."/>
            <person name="Wilkinson J."/>
            <person name="Nicol R."/>
            <person name="Nusbaum C."/>
            <person name="Birren B."/>
            <person name="Berg H.C."/>
            <person name="Church G.M."/>
        </authorList>
    </citation>
    <scope>NUCLEOTIDE SEQUENCE [LARGE SCALE GENOMIC DNA]</scope>
    <source>
        <strain evidence="2">ATCC 43663 / 163K / NCTC 11711</strain>
    </source>
</reference>
<dbReference type="SUPFAM" id="SSF49777">
    <property type="entry name" value="PEBP-like"/>
    <property type="match status" value="1"/>
</dbReference>
<gene>
    <name evidence="1" type="ordered locus">MMOB0830</name>
</gene>
<dbReference type="Pfam" id="PF01161">
    <property type="entry name" value="PBP"/>
    <property type="match status" value="1"/>
</dbReference>
<dbReference type="EMBL" id="AE017308">
    <property type="protein sequence ID" value="AAT27569.1"/>
    <property type="molecule type" value="Genomic_DNA"/>
</dbReference>
<dbReference type="Gene3D" id="3.90.280.10">
    <property type="entry name" value="PEBP-like"/>
    <property type="match status" value="1"/>
</dbReference>
<dbReference type="RefSeq" id="WP_011264603.1">
    <property type="nucleotide sequence ID" value="NC_006908.1"/>
</dbReference>